<organism evidence="1">
    <name type="scientific">marine sediment metagenome</name>
    <dbReference type="NCBI Taxonomy" id="412755"/>
    <lineage>
        <taxon>unclassified sequences</taxon>
        <taxon>metagenomes</taxon>
        <taxon>ecological metagenomes</taxon>
    </lineage>
</organism>
<dbReference type="EMBL" id="LAZR01064644">
    <property type="protein sequence ID" value="KKK57123.1"/>
    <property type="molecule type" value="Genomic_DNA"/>
</dbReference>
<evidence type="ECO:0000313" key="1">
    <source>
        <dbReference type="EMBL" id="KKK57123.1"/>
    </source>
</evidence>
<accession>A0A0F8WKC3</accession>
<comment type="caution">
    <text evidence="1">The sequence shown here is derived from an EMBL/GenBank/DDBJ whole genome shotgun (WGS) entry which is preliminary data.</text>
</comment>
<gene>
    <name evidence="1" type="ORF">LCGC14_3057670</name>
</gene>
<proteinExistence type="predicted"/>
<reference evidence="1" key="1">
    <citation type="journal article" date="2015" name="Nature">
        <title>Complex archaea that bridge the gap between prokaryotes and eukaryotes.</title>
        <authorList>
            <person name="Spang A."/>
            <person name="Saw J.H."/>
            <person name="Jorgensen S.L."/>
            <person name="Zaremba-Niedzwiedzka K."/>
            <person name="Martijn J."/>
            <person name="Lind A.E."/>
            <person name="van Eijk R."/>
            <person name="Schleper C."/>
            <person name="Guy L."/>
            <person name="Ettema T.J."/>
        </authorList>
    </citation>
    <scope>NUCLEOTIDE SEQUENCE</scope>
</reference>
<protein>
    <recommendedName>
        <fullName evidence="2">AbiEi antitoxin C-terminal domain-containing protein</fullName>
    </recommendedName>
</protein>
<sequence>MYSSQKYNQNIVLSVYRDKRTVFRLNDIAMLVGETNFQSLNKKLNYYVLSGKLLNPRKGIYAKPDYNPEELVCIIYTPSYISLEYVLQKSGVIFQYDSGITAVSYLSRTIEVNGNSLRFRKIKGEILVNTAGINRQADHINVASPERAFLDLMYLNTEYYFDNLNPLNKKYVYNLLPIYQSKTVSERVKKILHYG</sequence>
<dbReference type="AlphaFoldDB" id="A0A0F8WKC3"/>
<name>A0A0F8WKC3_9ZZZZ</name>
<evidence type="ECO:0008006" key="2">
    <source>
        <dbReference type="Google" id="ProtNLM"/>
    </source>
</evidence>